<gene>
    <name evidence="9" type="primary">exbD</name>
    <name evidence="9" type="ordered locus">BMS_2734</name>
</gene>
<dbReference type="PANTHER" id="PTHR30558:SF7">
    <property type="entry name" value="TOL-PAL SYSTEM PROTEIN TOLR"/>
    <property type="match status" value="1"/>
</dbReference>
<dbReference type="PANTHER" id="PTHR30558">
    <property type="entry name" value="EXBD MEMBRANE COMPONENT OF PMF-DRIVEN MACROMOLECULE IMPORT SYSTEM"/>
    <property type="match status" value="1"/>
</dbReference>
<keyword evidence="3" id="KW-1003">Cell membrane</keyword>
<accession>E1WXJ4</accession>
<dbReference type="Gene3D" id="3.30.420.270">
    <property type="match status" value="1"/>
</dbReference>
<dbReference type="Proteomes" id="UP000008963">
    <property type="component" value="Chromosome"/>
</dbReference>
<comment type="subcellular location">
    <subcellularLocation>
        <location evidence="1">Cell membrane</location>
        <topology evidence="1">Single-pass membrane protein</topology>
    </subcellularLocation>
    <subcellularLocation>
        <location evidence="7">Cell membrane</location>
        <topology evidence="7">Single-pass type II membrane protein</topology>
    </subcellularLocation>
</comment>
<dbReference type="GO" id="GO:0015031">
    <property type="term" value="P:protein transport"/>
    <property type="evidence" value="ECO:0007669"/>
    <property type="project" value="UniProtKB-KW"/>
</dbReference>
<evidence type="ECO:0000256" key="2">
    <source>
        <dbReference type="ARBA" id="ARBA00005811"/>
    </source>
</evidence>
<sequence length="137" mass="15287">MAFNVGNKKGAISEINVTPLVDVMLVLLVIFMITAPLMLNGIKLDLPKTKEVNPISLNTTQVVLSYTNSGDYYIGETKVLRSEIISEIKALFQKNKTDTLFLRADFAMKYGDVANLMSYLKREGILKVALVTEIEKK</sequence>
<dbReference type="GO" id="GO:0022857">
    <property type="term" value="F:transmembrane transporter activity"/>
    <property type="evidence" value="ECO:0007669"/>
    <property type="project" value="InterPro"/>
</dbReference>
<evidence type="ECO:0000256" key="4">
    <source>
        <dbReference type="ARBA" id="ARBA00022692"/>
    </source>
</evidence>
<keyword evidence="4 7" id="KW-0812">Transmembrane</keyword>
<evidence type="ECO:0000256" key="3">
    <source>
        <dbReference type="ARBA" id="ARBA00022475"/>
    </source>
</evidence>
<reference evidence="10" key="1">
    <citation type="journal article" date="2013" name="ISME J.">
        <title>A small predatory core genome in the divergent marine Bacteriovorax marinus SJ and the terrestrial Bdellovibrio bacteriovorus.</title>
        <authorList>
            <person name="Crossman L.C."/>
            <person name="Chen H."/>
            <person name="Cerdeno-Tarraga A.M."/>
            <person name="Brooks K."/>
            <person name="Quail M.A."/>
            <person name="Pineiro S.A."/>
            <person name="Hobley L."/>
            <person name="Sockett R.E."/>
            <person name="Bentley S.D."/>
            <person name="Parkhill J."/>
            <person name="Williams H.N."/>
            <person name="Stine O.C."/>
        </authorList>
    </citation>
    <scope>NUCLEOTIDE SEQUENCE [LARGE SCALE GENOMIC DNA]</scope>
    <source>
        <strain evidence="10">ATCC BAA-682 / DSM 15412 / SJ</strain>
    </source>
</reference>
<keyword evidence="5 8" id="KW-1133">Transmembrane helix</keyword>
<organism evidence="9 10">
    <name type="scientific">Halobacteriovorax marinus (strain ATCC BAA-682 / DSM 15412 / SJ)</name>
    <name type="common">Bacteriovorax marinus</name>
    <dbReference type="NCBI Taxonomy" id="862908"/>
    <lineage>
        <taxon>Bacteria</taxon>
        <taxon>Pseudomonadati</taxon>
        <taxon>Bdellovibrionota</taxon>
        <taxon>Bacteriovoracia</taxon>
        <taxon>Bacteriovoracales</taxon>
        <taxon>Halobacteriovoraceae</taxon>
        <taxon>Halobacteriovorax</taxon>
    </lineage>
</organism>
<evidence type="ECO:0000313" key="9">
    <source>
        <dbReference type="EMBL" id="CBW27511.1"/>
    </source>
</evidence>
<evidence type="ECO:0000313" key="10">
    <source>
        <dbReference type="Proteomes" id="UP000008963"/>
    </source>
</evidence>
<dbReference type="RefSeq" id="WP_014245286.1">
    <property type="nucleotide sequence ID" value="NC_016620.1"/>
</dbReference>
<dbReference type="HOGENOM" id="CLU_085305_1_3_7"/>
<dbReference type="PATRIC" id="fig|862908.3.peg.2610"/>
<dbReference type="GO" id="GO:0005886">
    <property type="term" value="C:plasma membrane"/>
    <property type="evidence" value="ECO:0007669"/>
    <property type="project" value="UniProtKB-SubCell"/>
</dbReference>
<keyword evidence="7" id="KW-0813">Transport</keyword>
<evidence type="ECO:0000256" key="7">
    <source>
        <dbReference type="RuleBase" id="RU003879"/>
    </source>
</evidence>
<dbReference type="eggNOG" id="COG0848">
    <property type="taxonomic scope" value="Bacteria"/>
</dbReference>
<evidence type="ECO:0000256" key="1">
    <source>
        <dbReference type="ARBA" id="ARBA00004162"/>
    </source>
</evidence>
<dbReference type="KEGG" id="bmx:BMS_2734"/>
<dbReference type="AlphaFoldDB" id="E1WXJ4"/>
<evidence type="ECO:0000256" key="8">
    <source>
        <dbReference type="SAM" id="Phobius"/>
    </source>
</evidence>
<keyword evidence="7" id="KW-0653">Protein transport</keyword>
<dbReference type="EMBL" id="FQ312005">
    <property type="protein sequence ID" value="CBW27511.1"/>
    <property type="molecule type" value="Genomic_DNA"/>
</dbReference>
<dbReference type="InterPro" id="IPR003400">
    <property type="entry name" value="ExbD"/>
</dbReference>
<dbReference type="STRING" id="862908.BMS_2734"/>
<evidence type="ECO:0000256" key="5">
    <source>
        <dbReference type="ARBA" id="ARBA00022989"/>
    </source>
</evidence>
<proteinExistence type="inferred from homology"/>
<evidence type="ECO:0000256" key="6">
    <source>
        <dbReference type="ARBA" id="ARBA00023136"/>
    </source>
</evidence>
<feature type="transmembrane region" description="Helical" evidence="8">
    <location>
        <begin position="20"/>
        <end position="39"/>
    </location>
</feature>
<dbReference type="OrthoDB" id="5293923at2"/>
<keyword evidence="6 8" id="KW-0472">Membrane</keyword>
<comment type="similarity">
    <text evidence="2 7">Belongs to the ExbD/TolR family.</text>
</comment>
<dbReference type="Pfam" id="PF02472">
    <property type="entry name" value="ExbD"/>
    <property type="match status" value="1"/>
</dbReference>
<name>E1WXJ4_HALMS</name>
<keyword evidence="10" id="KW-1185">Reference proteome</keyword>
<protein>
    <submittedName>
        <fullName evidence="9">Biopolymer transport protein</fullName>
    </submittedName>
</protein>